<feature type="region of interest" description="Disordered" evidence="1">
    <location>
        <begin position="1"/>
        <end position="53"/>
    </location>
</feature>
<proteinExistence type="predicted"/>
<accession>A0A0D0CE51</accession>
<organism evidence="2 3">
    <name type="scientific">Collybiopsis luxurians FD-317 M1</name>
    <dbReference type="NCBI Taxonomy" id="944289"/>
    <lineage>
        <taxon>Eukaryota</taxon>
        <taxon>Fungi</taxon>
        <taxon>Dikarya</taxon>
        <taxon>Basidiomycota</taxon>
        <taxon>Agaricomycotina</taxon>
        <taxon>Agaricomycetes</taxon>
        <taxon>Agaricomycetidae</taxon>
        <taxon>Agaricales</taxon>
        <taxon>Marasmiineae</taxon>
        <taxon>Omphalotaceae</taxon>
        <taxon>Collybiopsis</taxon>
        <taxon>Collybiopsis luxurians</taxon>
    </lineage>
</organism>
<evidence type="ECO:0000313" key="3">
    <source>
        <dbReference type="Proteomes" id="UP000053593"/>
    </source>
</evidence>
<reference evidence="2 3" key="1">
    <citation type="submission" date="2014-04" db="EMBL/GenBank/DDBJ databases">
        <title>Evolutionary Origins and Diversification of the Mycorrhizal Mutualists.</title>
        <authorList>
            <consortium name="DOE Joint Genome Institute"/>
            <consortium name="Mycorrhizal Genomics Consortium"/>
            <person name="Kohler A."/>
            <person name="Kuo A."/>
            <person name="Nagy L.G."/>
            <person name="Floudas D."/>
            <person name="Copeland A."/>
            <person name="Barry K.W."/>
            <person name="Cichocki N."/>
            <person name="Veneault-Fourrey C."/>
            <person name="LaButti K."/>
            <person name="Lindquist E.A."/>
            <person name="Lipzen A."/>
            <person name="Lundell T."/>
            <person name="Morin E."/>
            <person name="Murat C."/>
            <person name="Riley R."/>
            <person name="Ohm R."/>
            <person name="Sun H."/>
            <person name="Tunlid A."/>
            <person name="Henrissat B."/>
            <person name="Grigoriev I.V."/>
            <person name="Hibbett D.S."/>
            <person name="Martin F."/>
        </authorList>
    </citation>
    <scope>NUCLEOTIDE SEQUENCE [LARGE SCALE GENOMIC DNA]</scope>
    <source>
        <strain evidence="2 3">FD-317 M1</strain>
    </source>
</reference>
<dbReference type="HOGENOM" id="CLU_2210345_0_0_1"/>
<evidence type="ECO:0000256" key="1">
    <source>
        <dbReference type="SAM" id="MobiDB-lite"/>
    </source>
</evidence>
<name>A0A0D0CE51_9AGAR</name>
<protein>
    <submittedName>
        <fullName evidence="2">Uncharacterized protein</fullName>
    </submittedName>
</protein>
<dbReference type="AlphaFoldDB" id="A0A0D0CE51"/>
<evidence type="ECO:0000313" key="2">
    <source>
        <dbReference type="EMBL" id="KIK60789.1"/>
    </source>
</evidence>
<keyword evidence="3" id="KW-1185">Reference proteome</keyword>
<sequence length="107" mass="11335">MNNHIKKAMLPPLFLASPPFGNDHSSGDTPKSIPTAMNRVPPNLHTTPSSRKRSAKIYAAHSAVSSKGKVEICSATRVQVQVAVGKLVLAPASPRPSPRPSPTHSSH</sequence>
<dbReference type="EMBL" id="KN834773">
    <property type="protein sequence ID" value="KIK60789.1"/>
    <property type="molecule type" value="Genomic_DNA"/>
</dbReference>
<gene>
    <name evidence="2" type="ORF">GYMLUDRAFT_43399</name>
</gene>
<dbReference type="Proteomes" id="UP000053593">
    <property type="component" value="Unassembled WGS sequence"/>
</dbReference>